<keyword evidence="2" id="KW-1185">Reference proteome</keyword>
<protein>
    <submittedName>
        <fullName evidence="1">Uncharacterized protein</fullName>
    </submittedName>
</protein>
<comment type="caution">
    <text evidence="1">The sequence shown here is derived from an EMBL/GenBank/DDBJ whole genome shotgun (WGS) entry which is preliminary data.</text>
</comment>
<accession>A0AAN9HX10</accession>
<reference evidence="1 2" key="1">
    <citation type="submission" date="2024-01" db="EMBL/GenBank/DDBJ databases">
        <title>The genomes of 5 underutilized Papilionoideae crops provide insights into root nodulation and disease resistanc.</title>
        <authorList>
            <person name="Yuan L."/>
        </authorList>
    </citation>
    <scope>NUCLEOTIDE SEQUENCE [LARGE SCALE GENOMIC DNA]</scope>
    <source>
        <strain evidence="1">ZHUSHIDOU_FW_LH</strain>
        <tissue evidence="1">Leaf</tissue>
    </source>
</reference>
<evidence type="ECO:0000313" key="1">
    <source>
        <dbReference type="EMBL" id="KAK7255550.1"/>
    </source>
</evidence>
<name>A0AAN9HX10_CROPI</name>
<gene>
    <name evidence="1" type="ORF">RIF29_28963</name>
</gene>
<dbReference type="AlphaFoldDB" id="A0AAN9HX10"/>
<dbReference type="EMBL" id="JAYWIO010000006">
    <property type="protein sequence ID" value="KAK7255550.1"/>
    <property type="molecule type" value="Genomic_DNA"/>
</dbReference>
<evidence type="ECO:0000313" key="2">
    <source>
        <dbReference type="Proteomes" id="UP001372338"/>
    </source>
</evidence>
<sequence length="139" mass="15081">MDTICTFGKCAATFSNFNACKFSCNCMNVISMLAICSKKLAFKPVTTRVLTAAATKRAPRSIPKQPSAKLKHQTAPFARGFLIANHMKQGYAYVTGTRVIPPSKADRLGKNGKVTAIKKSSLQRIYGSLFSPILGIFDS</sequence>
<dbReference type="Proteomes" id="UP001372338">
    <property type="component" value="Unassembled WGS sequence"/>
</dbReference>
<proteinExistence type="predicted"/>
<organism evidence="1 2">
    <name type="scientific">Crotalaria pallida</name>
    <name type="common">Smooth rattlebox</name>
    <name type="synonym">Crotalaria striata</name>
    <dbReference type="NCBI Taxonomy" id="3830"/>
    <lineage>
        <taxon>Eukaryota</taxon>
        <taxon>Viridiplantae</taxon>
        <taxon>Streptophyta</taxon>
        <taxon>Embryophyta</taxon>
        <taxon>Tracheophyta</taxon>
        <taxon>Spermatophyta</taxon>
        <taxon>Magnoliopsida</taxon>
        <taxon>eudicotyledons</taxon>
        <taxon>Gunneridae</taxon>
        <taxon>Pentapetalae</taxon>
        <taxon>rosids</taxon>
        <taxon>fabids</taxon>
        <taxon>Fabales</taxon>
        <taxon>Fabaceae</taxon>
        <taxon>Papilionoideae</taxon>
        <taxon>50 kb inversion clade</taxon>
        <taxon>genistoids sensu lato</taxon>
        <taxon>core genistoids</taxon>
        <taxon>Crotalarieae</taxon>
        <taxon>Crotalaria</taxon>
    </lineage>
</organism>